<organism evidence="1 2">
    <name type="scientific">Cerasibacillus quisquiliarum</name>
    <dbReference type="NCBI Taxonomy" id="227865"/>
    <lineage>
        <taxon>Bacteria</taxon>
        <taxon>Bacillati</taxon>
        <taxon>Bacillota</taxon>
        <taxon>Bacilli</taxon>
        <taxon>Bacillales</taxon>
        <taxon>Bacillaceae</taxon>
        <taxon>Cerasibacillus</taxon>
    </lineage>
</organism>
<evidence type="ECO:0000313" key="1">
    <source>
        <dbReference type="EMBL" id="GEN29913.1"/>
    </source>
</evidence>
<accession>A0A511UWS1</accession>
<dbReference type="Pfam" id="PF20074">
    <property type="entry name" value="DUF6470"/>
    <property type="match status" value="1"/>
</dbReference>
<dbReference type="EMBL" id="BJXW01000003">
    <property type="protein sequence ID" value="GEN29913.1"/>
    <property type="molecule type" value="Genomic_DNA"/>
</dbReference>
<evidence type="ECO:0008006" key="3">
    <source>
        <dbReference type="Google" id="ProtNLM"/>
    </source>
</evidence>
<sequence>MKLPQIQIKTETAQIEINQIHANQSISQPKADMTIEQPKADLKIETTPGKLTIDQTEAWEDMNLLSPLRMTEMAAEEGKSSILEAIARRAEQGQQLMKIEHKGSPIAEQAIMNSGGTYKQPQITFIPSVFSVKINYEPAHLHISSKENKPQIHVETKQPEHDYIPGQIEVAMKRYASIEFSVSHLFSEVI</sequence>
<comment type="caution">
    <text evidence="1">The sequence shown here is derived from an EMBL/GenBank/DDBJ whole genome shotgun (WGS) entry which is preliminary data.</text>
</comment>
<dbReference type="OrthoDB" id="2112831at2"/>
<keyword evidence="2" id="KW-1185">Reference proteome</keyword>
<dbReference type="AlphaFoldDB" id="A0A511UWS1"/>
<gene>
    <name evidence="1" type="primary">yviE</name>
    <name evidence="1" type="ORF">CQU01_01510</name>
</gene>
<dbReference type="Proteomes" id="UP000321491">
    <property type="component" value="Unassembled WGS sequence"/>
</dbReference>
<protein>
    <recommendedName>
        <fullName evidence="3">YviE</fullName>
    </recommendedName>
</protein>
<reference evidence="1 2" key="1">
    <citation type="submission" date="2019-07" db="EMBL/GenBank/DDBJ databases">
        <title>Whole genome shotgun sequence of Cerasibacillus quisquiliarum NBRC 102429.</title>
        <authorList>
            <person name="Hosoyama A."/>
            <person name="Uohara A."/>
            <person name="Ohji S."/>
            <person name="Ichikawa N."/>
        </authorList>
    </citation>
    <scope>NUCLEOTIDE SEQUENCE [LARGE SCALE GENOMIC DNA]</scope>
    <source>
        <strain evidence="1 2">NBRC 102429</strain>
    </source>
</reference>
<evidence type="ECO:0000313" key="2">
    <source>
        <dbReference type="Proteomes" id="UP000321491"/>
    </source>
</evidence>
<name>A0A511UWS1_9BACI</name>
<dbReference type="RefSeq" id="WP_146934467.1">
    <property type="nucleotide sequence ID" value="NZ_BJXW01000003.1"/>
</dbReference>
<proteinExistence type="predicted"/>
<dbReference type="InterPro" id="IPR045527">
    <property type="entry name" value="DUF6470"/>
</dbReference>